<dbReference type="AlphaFoldDB" id="A0A445BXX0"/>
<sequence length="583" mass="67180">MSQVSALSDDEDSSSYHSQVYRYDVFLSFRGPDVRNNFVDHLFERLTRKGIFTFKDNVRLKRGKRVKPELMDAIRDSRLAIVVFSSTYPTSTWCLDEMSAIADLHRQKKQIVVPVFCGITSSDVGRRGGPYDVHFNSEQYSKIPNRVDRWKFDAKYLAKVYGFPINPERPETKQLEEIIAFVTKELNHKFTIDIKLGKNIVRDKYPEEPKYWSRLWDVEDFRKVLMSDMEANKVQTIVLDDDVSKHEDMKIEGLSNMRDLRLLILHHKSSSENLTIRFNELYYLLWHGYSSTSLSLSIWNNLVELNLINSRIQQLWEGSLAIPNLKKVDLSNSKNLKVMPSFEGCRRLVRLNLSGCTNLGKVHESIGLLKELDCLSLQDCTSLALLDFGTNCQLRSLRTLLLSGCTKLKDMPDLSGLSNLRYLDLERCTNLSTVHRSIGEHATLKYLSLRGCINLVHPPDIVNGNSSLLILDLSGCMRITNLLCRRRKFAPSSCLESLIFLSSDFLEPTRTLDFVAKMRCFSSVFDRDWLCSKLTYLNLAYCHELRRFPELSFHGLHEMKGTLERYPQLSIIGQDYIFSASTV</sequence>
<name>A0A445BXX0_ARAHY</name>
<dbReference type="SUPFAM" id="SSF52058">
    <property type="entry name" value="L domain-like"/>
    <property type="match status" value="1"/>
</dbReference>
<feature type="domain" description="TIR" evidence="1">
    <location>
        <begin position="21"/>
        <end position="186"/>
    </location>
</feature>
<gene>
    <name evidence="2" type="ORF">Ahy_A08g039980</name>
</gene>
<dbReference type="PROSITE" id="PS50104">
    <property type="entry name" value="TIR"/>
    <property type="match status" value="1"/>
</dbReference>
<evidence type="ECO:0000259" key="1">
    <source>
        <dbReference type="PROSITE" id="PS50104"/>
    </source>
</evidence>
<evidence type="ECO:0000313" key="2">
    <source>
        <dbReference type="EMBL" id="RYR43567.1"/>
    </source>
</evidence>
<protein>
    <recommendedName>
        <fullName evidence="1">TIR domain-containing protein</fullName>
    </recommendedName>
</protein>
<comment type="caution">
    <text evidence="2">The sequence shown here is derived from an EMBL/GenBank/DDBJ whole genome shotgun (WGS) entry which is preliminary data.</text>
</comment>
<evidence type="ECO:0000313" key="3">
    <source>
        <dbReference type="Proteomes" id="UP000289738"/>
    </source>
</evidence>
<dbReference type="InterPro" id="IPR000157">
    <property type="entry name" value="TIR_dom"/>
</dbReference>
<keyword evidence="3" id="KW-1185">Reference proteome</keyword>
<dbReference type="PANTHER" id="PTHR11017">
    <property type="entry name" value="LEUCINE-RICH REPEAT-CONTAINING PROTEIN"/>
    <property type="match status" value="1"/>
</dbReference>
<dbReference type="SUPFAM" id="SSF52200">
    <property type="entry name" value="Toll/Interleukin receptor TIR domain"/>
    <property type="match status" value="1"/>
</dbReference>
<dbReference type="PANTHER" id="PTHR11017:SF290">
    <property type="entry name" value="ADP-RIBOSYL CYCLASE_CYCLIC ADP-RIBOSE HYDROLASE"/>
    <property type="match status" value="1"/>
</dbReference>
<accession>A0A445BXX0</accession>
<dbReference type="Proteomes" id="UP000289738">
    <property type="component" value="Chromosome A08"/>
</dbReference>
<organism evidence="2 3">
    <name type="scientific">Arachis hypogaea</name>
    <name type="common">Peanut</name>
    <dbReference type="NCBI Taxonomy" id="3818"/>
    <lineage>
        <taxon>Eukaryota</taxon>
        <taxon>Viridiplantae</taxon>
        <taxon>Streptophyta</taxon>
        <taxon>Embryophyta</taxon>
        <taxon>Tracheophyta</taxon>
        <taxon>Spermatophyta</taxon>
        <taxon>Magnoliopsida</taxon>
        <taxon>eudicotyledons</taxon>
        <taxon>Gunneridae</taxon>
        <taxon>Pentapetalae</taxon>
        <taxon>rosids</taxon>
        <taxon>fabids</taxon>
        <taxon>Fabales</taxon>
        <taxon>Fabaceae</taxon>
        <taxon>Papilionoideae</taxon>
        <taxon>50 kb inversion clade</taxon>
        <taxon>dalbergioids sensu lato</taxon>
        <taxon>Dalbergieae</taxon>
        <taxon>Pterocarpus clade</taxon>
        <taxon>Arachis</taxon>
    </lineage>
</organism>
<dbReference type="Gene3D" id="3.80.10.10">
    <property type="entry name" value="Ribonuclease Inhibitor"/>
    <property type="match status" value="2"/>
</dbReference>
<dbReference type="EMBL" id="SDMP01000008">
    <property type="protein sequence ID" value="RYR43567.1"/>
    <property type="molecule type" value="Genomic_DNA"/>
</dbReference>
<proteinExistence type="predicted"/>
<dbReference type="GO" id="GO:0007165">
    <property type="term" value="P:signal transduction"/>
    <property type="evidence" value="ECO:0007669"/>
    <property type="project" value="InterPro"/>
</dbReference>
<dbReference type="GO" id="GO:0006952">
    <property type="term" value="P:defense response"/>
    <property type="evidence" value="ECO:0007669"/>
    <property type="project" value="InterPro"/>
</dbReference>
<dbReference type="InterPro" id="IPR032675">
    <property type="entry name" value="LRR_dom_sf"/>
</dbReference>
<dbReference type="Gene3D" id="3.40.50.10140">
    <property type="entry name" value="Toll/interleukin-1 receptor homology (TIR) domain"/>
    <property type="match status" value="1"/>
</dbReference>
<reference evidence="2 3" key="1">
    <citation type="submission" date="2019-01" db="EMBL/GenBank/DDBJ databases">
        <title>Sequencing of cultivated peanut Arachis hypogaea provides insights into genome evolution and oil improvement.</title>
        <authorList>
            <person name="Chen X."/>
        </authorList>
    </citation>
    <scope>NUCLEOTIDE SEQUENCE [LARGE SCALE GENOMIC DNA]</scope>
    <source>
        <strain evidence="3">cv. Fuhuasheng</strain>
        <tissue evidence="2">Leaves</tissue>
    </source>
</reference>
<dbReference type="InterPro" id="IPR035897">
    <property type="entry name" value="Toll_tir_struct_dom_sf"/>
</dbReference>
<dbReference type="Pfam" id="PF01582">
    <property type="entry name" value="TIR"/>
    <property type="match status" value="1"/>
</dbReference>
<dbReference type="InterPro" id="IPR044974">
    <property type="entry name" value="Disease_R_plants"/>
</dbReference>
<dbReference type="SMART" id="SM00255">
    <property type="entry name" value="TIR"/>
    <property type="match status" value="1"/>
</dbReference>